<name>A0A6G0TVA4_APHGL</name>
<keyword evidence="2" id="KW-1185">Reference proteome</keyword>
<dbReference type="EMBL" id="VYZN01000014">
    <property type="protein sequence ID" value="KAE9539631.1"/>
    <property type="molecule type" value="Genomic_DNA"/>
</dbReference>
<accession>A0A6G0TVA4</accession>
<evidence type="ECO:0000313" key="2">
    <source>
        <dbReference type="Proteomes" id="UP000475862"/>
    </source>
</evidence>
<proteinExistence type="predicted"/>
<organism evidence="1 2">
    <name type="scientific">Aphis glycines</name>
    <name type="common">Soybean aphid</name>
    <dbReference type="NCBI Taxonomy" id="307491"/>
    <lineage>
        <taxon>Eukaryota</taxon>
        <taxon>Metazoa</taxon>
        <taxon>Ecdysozoa</taxon>
        <taxon>Arthropoda</taxon>
        <taxon>Hexapoda</taxon>
        <taxon>Insecta</taxon>
        <taxon>Pterygota</taxon>
        <taxon>Neoptera</taxon>
        <taxon>Paraneoptera</taxon>
        <taxon>Hemiptera</taxon>
        <taxon>Sternorrhyncha</taxon>
        <taxon>Aphidomorpha</taxon>
        <taxon>Aphidoidea</taxon>
        <taxon>Aphididae</taxon>
        <taxon>Aphidini</taxon>
        <taxon>Aphis</taxon>
        <taxon>Aphis</taxon>
    </lineage>
</organism>
<evidence type="ECO:0000313" key="1">
    <source>
        <dbReference type="EMBL" id="KAE9539631.1"/>
    </source>
</evidence>
<sequence length="215" mass="24527">MYHSRGVQPFVKTGPQSVSRSCCGPIRFSIVEISEVFVENCLTPFYKYNEKCNMSTEPCLLCVSKCSDKNLNIRDIPITNNLKIRNMTFIFSSIRIFSIFFNNLFFKAIYMELPTRSKILCQINCKKTKSNSSIMHNPFSSSIINSYCYLSIPKSLIINKKSVQCTKISLISSLNLGRDLKNLYFTKIKFSSPTLLALIYATCRTSVYTLLTTSN</sequence>
<comment type="caution">
    <text evidence="1">The sequence shown here is derived from an EMBL/GenBank/DDBJ whole genome shotgun (WGS) entry which is preliminary data.</text>
</comment>
<dbReference type="AlphaFoldDB" id="A0A6G0TVA4"/>
<dbReference type="Proteomes" id="UP000475862">
    <property type="component" value="Unassembled WGS sequence"/>
</dbReference>
<gene>
    <name evidence="1" type="ORF">AGLY_004883</name>
</gene>
<protein>
    <submittedName>
        <fullName evidence="1">Uncharacterized protein</fullName>
    </submittedName>
</protein>
<reference evidence="1 2" key="1">
    <citation type="submission" date="2019-08" db="EMBL/GenBank/DDBJ databases">
        <title>The genome of the soybean aphid Biotype 1, its phylome, world population structure and adaptation to the North American continent.</title>
        <authorList>
            <person name="Giordano R."/>
            <person name="Donthu R.K."/>
            <person name="Hernandez A.G."/>
            <person name="Wright C.L."/>
            <person name="Zimin A.V."/>
        </authorList>
    </citation>
    <scope>NUCLEOTIDE SEQUENCE [LARGE SCALE GENOMIC DNA]</scope>
    <source>
        <tissue evidence="1">Whole aphids</tissue>
    </source>
</reference>